<dbReference type="PANTHER" id="PTHR43674">
    <property type="entry name" value="NITRILASE C965.09-RELATED"/>
    <property type="match status" value="1"/>
</dbReference>
<protein>
    <submittedName>
        <fullName evidence="4">Carbon-nitrogen hydrolase family protein</fullName>
    </submittedName>
</protein>
<feature type="domain" description="CN hydrolase" evidence="3">
    <location>
        <begin position="45"/>
        <end position="385"/>
    </location>
</feature>
<organism evidence="4 5">
    <name type="scientific">Corallococcus terminator</name>
    <dbReference type="NCBI Taxonomy" id="2316733"/>
    <lineage>
        <taxon>Bacteria</taxon>
        <taxon>Pseudomonadati</taxon>
        <taxon>Myxococcota</taxon>
        <taxon>Myxococcia</taxon>
        <taxon>Myxococcales</taxon>
        <taxon>Cystobacterineae</taxon>
        <taxon>Myxococcaceae</taxon>
        <taxon>Corallococcus</taxon>
    </lineage>
</organism>
<evidence type="ECO:0000256" key="2">
    <source>
        <dbReference type="SAM" id="MobiDB-lite"/>
    </source>
</evidence>
<evidence type="ECO:0000256" key="1">
    <source>
        <dbReference type="ARBA" id="ARBA00022801"/>
    </source>
</evidence>
<keyword evidence="1 4" id="KW-0378">Hydrolase</keyword>
<dbReference type="AlphaFoldDB" id="A0A3A8IX14"/>
<dbReference type="SUPFAM" id="SSF56317">
    <property type="entry name" value="Carbon-nitrogen hydrolase"/>
    <property type="match status" value="1"/>
</dbReference>
<proteinExistence type="predicted"/>
<gene>
    <name evidence="4" type="ORF">D7V88_14930</name>
</gene>
<feature type="region of interest" description="Disordered" evidence="2">
    <location>
        <begin position="15"/>
        <end position="36"/>
    </location>
</feature>
<dbReference type="InterPro" id="IPR050345">
    <property type="entry name" value="Aliph_Amidase/BUP"/>
</dbReference>
<dbReference type="GO" id="GO:0016811">
    <property type="term" value="F:hydrolase activity, acting on carbon-nitrogen (but not peptide) bonds, in linear amides"/>
    <property type="evidence" value="ECO:0007669"/>
    <property type="project" value="TreeGrafter"/>
</dbReference>
<evidence type="ECO:0000313" key="5">
    <source>
        <dbReference type="Proteomes" id="UP000268094"/>
    </source>
</evidence>
<sequence>MARRGRKLNLKLTVPPVSGTRTTRPTRLAPPGERCHPPPPVATSLELFAIQPRVTLDDYASPETFAAHHRALAARVDALRARDASGRPLHPALAVWPEMVGAALGLMGHLPRVRRCKTTNGAMTRVALAEWWALFQTWRAFRPPSMEECLYATVAPRVHRALFETFSGIARDYGLWVVAGSALLPSNRLGIDTPEYAPALARTFNTSYTFAPDGHCVGVTRKVNLVPTQEDVLNLSPGRPEDLPVVDTPFGKLGTLICYDGFREPHTSHEPWFVPCAQYLDALGVDVLAQPSANAWAWDAPWAFNAPGESQLRREQWFNEGLFTQLRTLKRVRYAVNPQLTGGFFENTFEAPSLILERRGPDDVHVLAQSEDPRGEDVLHVTVPR</sequence>
<keyword evidence="5" id="KW-1185">Reference proteome</keyword>
<dbReference type="Gene3D" id="3.60.110.10">
    <property type="entry name" value="Carbon-nitrogen hydrolase"/>
    <property type="match status" value="1"/>
</dbReference>
<dbReference type="CDD" id="cd07197">
    <property type="entry name" value="nitrilase"/>
    <property type="match status" value="1"/>
</dbReference>
<feature type="compositionally biased region" description="Low complexity" evidence="2">
    <location>
        <begin position="20"/>
        <end position="31"/>
    </location>
</feature>
<comment type="caution">
    <text evidence="4">The sequence shown here is derived from an EMBL/GenBank/DDBJ whole genome shotgun (WGS) entry which is preliminary data.</text>
</comment>
<dbReference type="PANTHER" id="PTHR43674:SF13">
    <property type="entry name" value="CN HYDROLASE DOMAIN-CONTAINING PROTEIN"/>
    <property type="match status" value="1"/>
</dbReference>
<name>A0A3A8IX14_9BACT</name>
<dbReference type="PROSITE" id="PS50263">
    <property type="entry name" value="CN_HYDROLASE"/>
    <property type="match status" value="1"/>
</dbReference>
<dbReference type="OrthoDB" id="9811121at2"/>
<dbReference type="Pfam" id="PF00795">
    <property type="entry name" value="CN_hydrolase"/>
    <property type="match status" value="1"/>
</dbReference>
<dbReference type="Proteomes" id="UP000268094">
    <property type="component" value="Unassembled WGS sequence"/>
</dbReference>
<evidence type="ECO:0000313" key="4">
    <source>
        <dbReference type="EMBL" id="RKG88089.1"/>
    </source>
</evidence>
<evidence type="ECO:0000259" key="3">
    <source>
        <dbReference type="PROSITE" id="PS50263"/>
    </source>
</evidence>
<dbReference type="InterPro" id="IPR036526">
    <property type="entry name" value="C-N_Hydrolase_sf"/>
</dbReference>
<dbReference type="InterPro" id="IPR003010">
    <property type="entry name" value="C-N_Hydrolase"/>
</dbReference>
<dbReference type="EMBL" id="RAVZ01000087">
    <property type="protein sequence ID" value="RKG88089.1"/>
    <property type="molecule type" value="Genomic_DNA"/>
</dbReference>
<reference evidence="5" key="1">
    <citation type="submission" date="2018-09" db="EMBL/GenBank/DDBJ databases">
        <authorList>
            <person name="Livingstone P.G."/>
            <person name="Whitworth D.E."/>
        </authorList>
    </citation>
    <scope>NUCLEOTIDE SEQUENCE [LARGE SCALE GENOMIC DNA]</scope>
    <source>
        <strain evidence="5">CA054A</strain>
    </source>
</reference>
<accession>A0A3A8IX14</accession>